<feature type="domain" description="ABM" evidence="2">
    <location>
        <begin position="37"/>
        <end position="101"/>
    </location>
</feature>
<dbReference type="Pfam" id="PF03992">
    <property type="entry name" value="ABM"/>
    <property type="match status" value="1"/>
</dbReference>
<dbReference type="InterPro" id="IPR011008">
    <property type="entry name" value="Dimeric_a/b-barrel"/>
</dbReference>
<sequence length="122" mass="13488">MSSSSSIEAEAIDHADRSGEPVREAVVAGDARARTVVLTGKLRCADEEQAARVRTHLPRHIELSRAEPGCLSFEVTVTSDPLVWRVEETFVDEAAFAAHQERVAASLWGRQTQGIERSYEIR</sequence>
<keyword evidence="4" id="KW-1185">Reference proteome</keyword>
<dbReference type="KEGG" id="ahw:NCTC11636_02233"/>
<evidence type="ECO:0000313" key="3">
    <source>
        <dbReference type="EMBL" id="VEG29764.1"/>
    </source>
</evidence>
<accession>A0A3S4RGV9</accession>
<feature type="compositionally biased region" description="Basic and acidic residues" evidence="1">
    <location>
        <begin position="11"/>
        <end position="23"/>
    </location>
</feature>
<evidence type="ECO:0000313" key="4">
    <source>
        <dbReference type="Proteomes" id="UP000266895"/>
    </source>
</evidence>
<name>A0A3S4RGV9_9ACTO</name>
<keyword evidence="3" id="KW-0560">Oxidoreductase</keyword>
<dbReference type="Proteomes" id="UP000266895">
    <property type="component" value="Chromosome"/>
</dbReference>
<dbReference type="SUPFAM" id="SSF54909">
    <property type="entry name" value="Dimeric alpha+beta barrel"/>
    <property type="match status" value="1"/>
</dbReference>
<protein>
    <submittedName>
        <fullName evidence="3">Antibiotic biosynthesis monooxygenase</fullName>
    </submittedName>
</protein>
<gene>
    <name evidence="3" type="ORF">NCTC11636_02233</name>
</gene>
<feature type="region of interest" description="Disordered" evidence="1">
    <location>
        <begin position="1"/>
        <end position="23"/>
    </location>
</feature>
<reference evidence="3 4" key="1">
    <citation type="submission" date="2018-12" db="EMBL/GenBank/DDBJ databases">
        <authorList>
            <consortium name="Pathogen Informatics"/>
        </authorList>
    </citation>
    <scope>NUCLEOTIDE SEQUENCE [LARGE SCALE GENOMIC DNA]</scope>
    <source>
        <strain evidence="3 4">NCTC11636</strain>
    </source>
</reference>
<dbReference type="AlphaFoldDB" id="A0A3S4RGV9"/>
<evidence type="ECO:0000256" key="1">
    <source>
        <dbReference type="SAM" id="MobiDB-lite"/>
    </source>
</evidence>
<dbReference type="EMBL" id="LR134350">
    <property type="protein sequence ID" value="VEG29764.1"/>
    <property type="molecule type" value="Genomic_DNA"/>
</dbReference>
<dbReference type="InterPro" id="IPR007138">
    <property type="entry name" value="ABM_dom"/>
</dbReference>
<dbReference type="GO" id="GO:0004497">
    <property type="term" value="F:monooxygenase activity"/>
    <property type="evidence" value="ECO:0007669"/>
    <property type="project" value="UniProtKB-KW"/>
</dbReference>
<dbReference type="OrthoDB" id="9812192at2"/>
<dbReference type="Gene3D" id="3.30.70.100">
    <property type="match status" value="1"/>
</dbReference>
<keyword evidence="3" id="KW-0503">Monooxygenase</keyword>
<evidence type="ECO:0000259" key="2">
    <source>
        <dbReference type="Pfam" id="PF03992"/>
    </source>
</evidence>
<proteinExistence type="predicted"/>
<organism evidence="3 4">
    <name type="scientific">Actinomyces howellii</name>
    <dbReference type="NCBI Taxonomy" id="52771"/>
    <lineage>
        <taxon>Bacteria</taxon>
        <taxon>Bacillati</taxon>
        <taxon>Actinomycetota</taxon>
        <taxon>Actinomycetes</taxon>
        <taxon>Actinomycetales</taxon>
        <taxon>Actinomycetaceae</taxon>
        <taxon>Actinomyces</taxon>
    </lineage>
</organism>
<dbReference type="RefSeq" id="WP_126383169.1">
    <property type="nucleotide sequence ID" value="NZ_LR134350.1"/>
</dbReference>